<name>A0A940YC79_9BURK</name>
<sequence length="178" mass="18868">MKSVVVSALACLATLLPVAASAQPNAAAAKPAAKAPVRKKAPPAPVEVPLPAATGEQNAAASMTLFGDYACEFNQTVKVSMNPKYDGYIDVSFGKRQWTMKPVLSSTGALRLEDVKGQTLMLQIAHKSMLMDVKLGQRLVDECQSEKQMEAKRAYEAQQAMGGGATPGLLQADPPPQR</sequence>
<proteinExistence type="predicted"/>
<evidence type="ECO:0000313" key="4">
    <source>
        <dbReference type="Proteomes" id="UP000676246"/>
    </source>
</evidence>
<keyword evidence="4" id="KW-1185">Reference proteome</keyword>
<dbReference type="Proteomes" id="UP000676246">
    <property type="component" value="Unassembled WGS sequence"/>
</dbReference>
<feature type="region of interest" description="Disordered" evidence="1">
    <location>
        <begin position="147"/>
        <end position="178"/>
    </location>
</feature>
<dbReference type="EMBL" id="JAGQDD010000009">
    <property type="protein sequence ID" value="MBQ0931493.1"/>
    <property type="molecule type" value="Genomic_DNA"/>
</dbReference>
<protein>
    <submittedName>
        <fullName evidence="3">Uncharacterized protein</fullName>
    </submittedName>
</protein>
<accession>A0A940YC79</accession>
<dbReference type="RefSeq" id="WP_210854475.1">
    <property type="nucleotide sequence ID" value="NZ_JAGQDD010000009.1"/>
</dbReference>
<dbReference type="AlphaFoldDB" id="A0A940YC79"/>
<evidence type="ECO:0000313" key="3">
    <source>
        <dbReference type="EMBL" id="MBQ0931493.1"/>
    </source>
</evidence>
<feature type="signal peptide" evidence="2">
    <location>
        <begin position="1"/>
        <end position="22"/>
    </location>
</feature>
<keyword evidence="2" id="KW-0732">Signal</keyword>
<reference evidence="3 4" key="1">
    <citation type="submission" date="2021-04" db="EMBL/GenBank/DDBJ databases">
        <title>The genome sequence of Ideonella sp. 3Y2.</title>
        <authorList>
            <person name="Liu Y."/>
        </authorList>
    </citation>
    <scope>NUCLEOTIDE SEQUENCE [LARGE SCALE GENOMIC DNA]</scope>
    <source>
        <strain evidence="3 4">3Y2</strain>
    </source>
</reference>
<gene>
    <name evidence="3" type="ORF">KAK03_13445</name>
</gene>
<organism evidence="3 4">
    <name type="scientific">Ideonella alba</name>
    <dbReference type="NCBI Taxonomy" id="2824118"/>
    <lineage>
        <taxon>Bacteria</taxon>
        <taxon>Pseudomonadati</taxon>
        <taxon>Pseudomonadota</taxon>
        <taxon>Betaproteobacteria</taxon>
        <taxon>Burkholderiales</taxon>
        <taxon>Sphaerotilaceae</taxon>
        <taxon>Ideonella</taxon>
    </lineage>
</organism>
<evidence type="ECO:0000256" key="2">
    <source>
        <dbReference type="SAM" id="SignalP"/>
    </source>
</evidence>
<evidence type="ECO:0000256" key="1">
    <source>
        <dbReference type="SAM" id="MobiDB-lite"/>
    </source>
</evidence>
<feature type="chain" id="PRO_5037566991" evidence="2">
    <location>
        <begin position="23"/>
        <end position="178"/>
    </location>
</feature>
<comment type="caution">
    <text evidence="3">The sequence shown here is derived from an EMBL/GenBank/DDBJ whole genome shotgun (WGS) entry which is preliminary data.</text>
</comment>